<dbReference type="EMBL" id="CP001928">
    <property type="protein sequence ID" value="ADI38461.1"/>
    <property type="molecule type" value="Genomic_DNA"/>
</dbReference>
<keyword evidence="1" id="KW-0175">Coiled coil</keyword>
<dbReference type="AlphaFoldDB" id="D6YWF0"/>
<evidence type="ECO:0000256" key="1">
    <source>
        <dbReference type="SAM" id="Coils"/>
    </source>
</evidence>
<proteinExistence type="predicted"/>
<dbReference type="RefSeq" id="WP_013182174.1">
    <property type="nucleotide sequence ID" value="NC_014225.1"/>
</dbReference>
<sequence length="494" mass="55948">MTTQSVKEKDFVFSSSEFPRLSEGIPGVVQEIDQLHSAVLKAHTIEKVRILELQLGERIRELSELFTQLFDTANEVSKLALPLFNKNKGRKGAWQTEAEARKKAIEAHKELDALLKKQVSYRLALSEVTVTPNYLPQVQDLSSSLIELSNSLQELMTEALNPSQQPDIEKIKLQLAEKRERFEELGAQVEGLEDPVARKAIALDKHIEETREHTGMIAINKAVCKWGLTRINIFVDILSNIVDLQKKMAGLSRDAENLKTYLRENPYTSADPVKLCIRAILNDPGERTLKAVEKEMKELLAQYPETISSGAKKALLSILDEKPETKITEARDLIEAVVKKLPDSPIDNATRDFAAIVRVYNESKSQAEAYREVTEKAIDDLSKLIENEEKNLIATIKGIPFHDPSVLNQISKQMEEAISRMQGERKTLLYKLKETWKAITEQLSTEQKGQLLYEINRLGYAIHENHGALPRDFTYGRLWSINNPYVESMATKST</sequence>
<feature type="coiled-coil region" evidence="1">
    <location>
        <begin position="371"/>
        <end position="427"/>
    </location>
</feature>
<name>D6YWF0_WADCW</name>
<dbReference type="KEGG" id="wch:wcw_1104"/>
<reference evidence="2 3" key="1">
    <citation type="journal article" date="2010" name="PLoS ONE">
        <title>The Waddlia genome: a window into chlamydial biology.</title>
        <authorList>
            <person name="Bertelli C."/>
            <person name="Collyn F."/>
            <person name="Croxatto A."/>
            <person name="Ruckert C."/>
            <person name="Polkinghorne A."/>
            <person name="Kebbi-Beghdadi C."/>
            <person name="Goesmann A."/>
            <person name="Vaughan L."/>
            <person name="Greub G."/>
        </authorList>
    </citation>
    <scope>NUCLEOTIDE SEQUENCE [LARGE SCALE GENOMIC DNA]</scope>
    <source>
        <strain evidence="3">ATCC VR-1470 / WSU 86-1044</strain>
    </source>
</reference>
<protein>
    <submittedName>
        <fullName evidence="2">Uncharacterized protein</fullName>
    </submittedName>
</protein>
<keyword evidence="3" id="KW-1185">Reference proteome</keyword>
<dbReference type="Proteomes" id="UP000001505">
    <property type="component" value="Chromosome"/>
</dbReference>
<evidence type="ECO:0000313" key="3">
    <source>
        <dbReference type="Proteomes" id="UP000001505"/>
    </source>
</evidence>
<gene>
    <name evidence="2" type="ordered locus">wcw_1104</name>
</gene>
<evidence type="ECO:0000313" key="2">
    <source>
        <dbReference type="EMBL" id="ADI38461.1"/>
    </source>
</evidence>
<dbReference type="HOGENOM" id="CLU_552004_0_0_0"/>
<feature type="coiled-coil region" evidence="1">
    <location>
        <begin position="97"/>
        <end position="188"/>
    </location>
</feature>
<accession>D6YWF0</accession>
<organism evidence="2 3">
    <name type="scientific">Waddlia chondrophila (strain ATCC VR-1470 / WSU 86-1044)</name>
    <dbReference type="NCBI Taxonomy" id="716544"/>
    <lineage>
        <taxon>Bacteria</taxon>
        <taxon>Pseudomonadati</taxon>
        <taxon>Chlamydiota</taxon>
        <taxon>Chlamydiia</taxon>
        <taxon>Parachlamydiales</taxon>
        <taxon>Waddliaceae</taxon>
        <taxon>Waddlia</taxon>
    </lineage>
</organism>